<dbReference type="InterPro" id="IPR001926">
    <property type="entry name" value="TrpB-like_PALP"/>
</dbReference>
<dbReference type="UniPathway" id="UPA00035">
    <property type="reaction ID" value="UER00044"/>
</dbReference>
<accession>A0A0W8E5L5</accession>
<proteinExistence type="inferred from homology"/>
<dbReference type="GO" id="GO:0004834">
    <property type="term" value="F:tryptophan synthase activity"/>
    <property type="evidence" value="ECO:0007669"/>
    <property type="project" value="UniProtKB-EC"/>
</dbReference>
<evidence type="ECO:0000256" key="2">
    <source>
        <dbReference type="ARBA" id="ARBA00004733"/>
    </source>
</evidence>
<evidence type="ECO:0000256" key="9">
    <source>
        <dbReference type="ARBA" id="ARBA00049047"/>
    </source>
</evidence>
<dbReference type="PROSITE" id="PS00168">
    <property type="entry name" value="TRP_SYNTHASE_BETA"/>
    <property type="match status" value="1"/>
</dbReference>
<comment type="pathway">
    <text evidence="2">Amino-acid biosynthesis; L-tryptophan biosynthesis; L-tryptophan from chorismate: step 5/5.</text>
</comment>
<dbReference type="AlphaFoldDB" id="A0A0W8E5L5"/>
<comment type="cofactor">
    <cofactor evidence="1">
        <name>pyridoxal 5'-phosphate</name>
        <dbReference type="ChEBI" id="CHEBI:597326"/>
    </cofactor>
</comment>
<dbReference type="InterPro" id="IPR006653">
    <property type="entry name" value="Trp_synth_b_CS"/>
</dbReference>
<gene>
    <name evidence="11" type="ORF">ASZ90_018708</name>
</gene>
<dbReference type="SUPFAM" id="SSF53686">
    <property type="entry name" value="Tryptophan synthase beta subunit-like PLP-dependent enzymes"/>
    <property type="match status" value="1"/>
</dbReference>
<evidence type="ECO:0000256" key="4">
    <source>
        <dbReference type="ARBA" id="ARBA00022605"/>
    </source>
</evidence>
<evidence type="ECO:0000256" key="6">
    <source>
        <dbReference type="ARBA" id="ARBA00022898"/>
    </source>
</evidence>
<keyword evidence="8 11" id="KW-0456">Lyase</keyword>
<dbReference type="NCBIfam" id="TIGR00263">
    <property type="entry name" value="trpB"/>
    <property type="match status" value="1"/>
</dbReference>
<dbReference type="Pfam" id="PF00291">
    <property type="entry name" value="PALP"/>
    <property type="match status" value="1"/>
</dbReference>
<sequence length="402" mass="43843">MLDTDVMKMSAHEGYFDKYGGRFMPETLMPALQELEKAYLEAQKDEKFTRELAWYLTNYVGRPSLLYPAQRLTAYLGGARIYLKREDLNHTGSHKINNTIGQALLAKRMGKTRLIAETGAGQHGVATATVAALLDFECAIYMGEEDTVRQHLNVSRMELLGAEVIPVKTGSRTLKDAMNEAIRDWVGNVDNTYYLLGSVGGPHPYPAIVRDFQTVVGRETRQQMVELNGRLPDAVVACVGGGSNAIGIFHPFLPDLEVELVGVEAGGEGLNTGRHSATLNKGRPGVLHGSFSYILQDEEGQISEVHSIAPGLDYPGVGPEHAYLKDIGRVRYCSATDNEALEAFKLLSLTEGILPAIESAHALAEAVRMASAMTADKIVVVNLSGRGDKDVETIVQYKGEHI</sequence>
<dbReference type="InterPro" id="IPR036052">
    <property type="entry name" value="TrpB-like_PALP_sf"/>
</dbReference>
<protein>
    <recommendedName>
        <fullName evidence="3">tryptophan synthase</fullName>
        <ecNumber evidence="3">4.2.1.20</ecNumber>
    </recommendedName>
</protein>
<evidence type="ECO:0000256" key="1">
    <source>
        <dbReference type="ARBA" id="ARBA00001933"/>
    </source>
</evidence>
<organism evidence="11">
    <name type="scientific">hydrocarbon metagenome</name>
    <dbReference type="NCBI Taxonomy" id="938273"/>
    <lineage>
        <taxon>unclassified sequences</taxon>
        <taxon>metagenomes</taxon>
        <taxon>ecological metagenomes</taxon>
    </lineage>
</organism>
<reference evidence="11" key="1">
    <citation type="journal article" date="2015" name="Proc. Natl. Acad. Sci. U.S.A.">
        <title>Networks of energetic and metabolic interactions define dynamics in microbial communities.</title>
        <authorList>
            <person name="Embree M."/>
            <person name="Liu J.K."/>
            <person name="Al-Bassam M.M."/>
            <person name="Zengler K."/>
        </authorList>
    </citation>
    <scope>NUCLEOTIDE SEQUENCE</scope>
</reference>
<dbReference type="EC" id="4.2.1.20" evidence="3"/>
<dbReference type="InterPro" id="IPR023026">
    <property type="entry name" value="Trp_synth_beta/beta-like"/>
</dbReference>
<dbReference type="PIRSF" id="PIRSF001413">
    <property type="entry name" value="Trp_syn_beta"/>
    <property type="match status" value="1"/>
</dbReference>
<keyword evidence="6" id="KW-0663">Pyridoxal phosphate</keyword>
<dbReference type="HAMAP" id="MF_00133">
    <property type="entry name" value="Trp_synth_beta"/>
    <property type="match status" value="1"/>
</dbReference>
<keyword evidence="5" id="KW-0822">Tryptophan biosynthesis</keyword>
<dbReference type="GO" id="GO:0005737">
    <property type="term" value="C:cytoplasm"/>
    <property type="evidence" value="ECO:0007669"/>
    <property type="project" value="TreeGrafter"/>
</dbReference>
<dbReference type="PANTHER" id="PTHR48077">
    <property type="entry name" value="TRYPTOPHAN SYNTHASE-RELATED"/>
    <property type="match status" value="1"/>
</dbReference>
<feature type="domain" description="Tryptophan synthase beta chain-like PALP" evidence="10">
    <location>
        <begin position="62"/>
        <end position="385"/>
    </location>
</feature>
<dbReference type="InterPro" id="IPR006654">
    <property type="entry name" value="Trp_synth_beta"/>
</dbReference>
<evidence type="ECO:0000256" key="8">
    <source>
        <dbReference type="ARBA" id="ARBA00023239"/>
    </source>
</evidence>
<evidence type="ECO:0000256" key="5">
    <source>
        <dbReference type="ARBA" id="ARBA00022822"/>
    </source>
</evidence>
<evidence type="ECO:0000256" key="7">
    <source>
        <dbReference type="ARBA" id="ARBA00023141"/>
    </source>
</evidence>
<evidence type="ECO:0000313" key="11">
    <source>
        <dbReference type="EMBL" id="KUG03928.1"/>
    </source>
</evidence>
<comment type="caution">
    <text evidence="11">The sequence shown here is derived from an EMBL/GenBank/DDBJ whole genome shotgun (WGS) entry which is preliminary data.</text>
</comment>
<evidence type="ECO:0000256" key="3">
    <source>
        <dbReference type="ARBA" id="ARBA00012043"/>
    </source>
</evidence>
<evidence type="ECO:0000259" key="10">
    <source>
        <dbReference type="Pfam" id="PF00291"/>
    </source>
</evidence>
<dbReference type="EMBL" id="LNQE01001865">
    <property type="protein sequence ID" value="KUG03928.1"/>
    <property type="molecule type" value="Genomic_DNA"/>
</dbReference>
<dbReference type="FunFam" id="3.40.50.1100:FF:000001">
    <property type="entry name" value="Tryptophan synthase beta chain"/>
    <property type="match status" value="1"/>
</dbReference>
<dbReference type="FunFam" id="3.40.50.1100:FF:000004">
    <property type="entry name" value="Tryptophan synthase beta chain"/>
    <property type="match status" value="1"/>
</dbReference>
<keyword evidence="7" id="KW-0057">Aromatic amino acid biosynthesis</keyword>
<name>A0A0W8E5L5_9ZZZZ</name>
<dbReference type="Gene3D" id="3.40.50.1100">
    <property type="match status" value="2"/>
</dbReference>
<dbReference type="PANTHER" id="PTHR48077:SF3">
    <property type="entry name" value="TRYPTOPHAN SYNTHASE"/>
    <property type="match status" value="1"/>
</dbReference>
<dbReference type="CDD" id="cd06446">
    <property type="entry name" value="Trp-synth_B"/>
    <property type="match status" value="1"/>
</dbReference>
<keyword evidence="4" id="KW-0028">Amino-acid biosynthesis</keyword>
<comment type="catalytic activity">
    <reaction evidence="9">
        <text>(1S,2R)-1-C-(indol-3-yl)glycerol 3-phosphate + L-serine = D-glyceraldehyde 3-phosphate + L-tryptophan + H2O</text>
        <dbReference type="Rhea" id="RHEA:10532"/>
        <dbReference type="ChEBI" id="CHEBI:15377"/>
        <dbReference type="ChEBI" id="CHEBI:33384"/>
        <dbReference type="ChEBI" id="CHEBI:57912"/>
        <dbReference type="ChEBI" id="CHEBI:58866"/>
        <dbReference type="ChEBI" id="CHEBI:59776"/>
        <dbReference type="EC" id="4.2.1.20"/>
    </reaction>
</comment>